<keyword evidence="2" id="KW-0732">Signal</keyword>
<dbReference type="PROSITE" id="PS50090">
    <property type="entry name" value="MYB_LIKE"/>
    <property type="match status" value="1"/>
</dbReference>
<dbReference type="SUPFAM" id="SSF46689">
    <property type="entry name" value="Homeodomain-like"/>
    <property type="match status" value="1"/>
</dbReference>
<keyword evidence="1" id="KW-0812">Transmembrane</keyword>
<keyword evidence="4" id="KW-0472">Membrane</keyword>
<evidence type="ECO:0000256" key="5">
    <source>
        <dbReference type="ARBA" id="ARBA00037847"/>
    </source>
</evidence>
<comment type="subcellular location">
    <subcellularLocation>
        <location evidence="5">Endomembrane system</location>
        <topology evidence="5">Single-pass membrane protein</topology>
    </subcellularLocation>
</comment>
<dbReference type="InterPro" id="IPR009057">
    <property type="entry name" value="Homeodomain-like_sf"/>
</dbReference>
<keyword evidence="3" id="KW-1133">Transmembrane helix</keyword>
<organism evidence="8">
    <name type="scientific">Schistocephalus solidus</name>
    <name type="common">Tapeworm</name>
    <dbReference type="NCBI Taxonomy" id="70667"/>
    <lineage>
        <taxon>Eukaryota</taxon>
        <taxon>Metazoa</taxon>
        <taxon>Spiralia</taxon>
        <taxon>Lophotrochozoa</taxon>
        <taxon>Platyhelminthes</taxon>
        <taxon>Cestoda</taxon>
        <taxon>Eucestoda</taxon>
        <taxon>Diphyllobothriidea</taxon>
        <taxon>Diphyllobothriidae</taxon>
        <taxon>Schistocephalus</taxon>
    </lineage>
</organism>
<dbReference type="PANTHER" id="PTHR44653:SF2">
    <property type="entry name" value="DNAJ HOMOLOG SUBFAMILY C MEMBER 1"/>
    <property type="match status" value="1"/>
</dbReference>
<dbReference type="CDD" id="cd00167">
    <property type="entry name" value="SANT"/>
    <property type="match status" value="1"/>
</dbReference>
<evidence type="ECO:0000256" key="6">
    <source>
        <dbReference type="SAM" id="Coils"/>
    </source>
</evidence>
<dbReference type="AlphaFoldDB" id="A0A0X3PWR6"/>
<evidence type="ECO:0000256" key="1">
    <source>
        <dbReference type="ARBA" id="ARBA00022692"/>
    </source>
</evidence>
<evidence type="ECO:0000256" key="3">
    <source>
        <dbReference type="ARBA" id="ARBA00022989"/>
    </source>
</evidence>
<dbReference type="Pfam" id="PF23082">
    <property type="entry name" value="Myb_DNA-binding_2"/>
    <property type="match status" value="1"/>
</dbReference>
<evidence type="ECO:0000256" key="2">
    <source>
        <dbReference type="ARBA" id="ARBA00022729"/>
    </source>
</evidence>
<dbReference type="PANTHER" id="PTHR44653">
    <property type="entry name" value="DNAJ HOMOLOG SUBFAMILY C MEMBER 1"/>
    <property type="match status" value="1"/>
</dbReference>
<sequence>MSNTELALLATTFSIIIHFAALWGHTLEKRWMLHERLETHYKRHKASDKRKIAIDAEIAEQLKEIASPTLWDILPIYLIRVFFNFIRSIPSFISFVIKFIKDLAEEKKRTKEEIKELERLEEERKLRKTLKKKQPGKLPKNRLDVDVSLMATFSPDNLKVSTDELSETDDRPINTKDWTPDEEAIFIRLTNKYPGGFPNRWRKIAEVLGRSVADVTARASAISARMSERMQLNPDFESDAANASDAEREDSDDYYLSKRKAKRLGKAPKIAVPKVETAEDDEDGGGKCFFTLSYSFSRSPSFIFDTFVDSIFDRRQKYESLLLPCLTTGGLALTLSPTFLEFSTWPPFAVRCGVHILLPYRIFNIKHFLTLKHCSLWI</sequence>
<dbReference type="InterPro" id="IPR052606">
    <property type="entry name" value="DnaJ_domain_protein"/>
</dbReference>
<dbReference type="InterPro" id="IPR001005">
    <property type="entry name" value="SANT/Myb"/>
</dbReference>
<evidence type="ECO:0000313" key="8">
    <source>
        <dbReference type="EMBL" id="JAP51636.1"/>
    </source>
</evidence>
<proteinExistence type="predicted"/>
<dbReference type="GO" id="GO:0012505">
    <property type="term" value="C:endomembrane system"/>
    <property type="evidence" value="ECO:0007669"/>
    <property type="project" value="UniProtKB-SubCell"/>
</dbReference>
<evidence type="ECO:0000259" key="7">
    <source>
        <dbReference type="PROSITE" id="PS50090"/>
    </source>
</evidence>
<dbReference type="SMART" id="SM00717">
    <property type="entry name" value="SANT"/>
    <property type="match status" value="1"/>
</dbReference>
<feature type="domain" description="Myb-like" evidence="7">
    <location>
        <begin position="170"/>
        <end position="218"/>
    </location>
</feature>
<gene>
    <name evidence="8" type="ORF">TR93818</name>
</gene>
<evidence type="ECO:0000256" key="4">
    <source>
        <dbReference type="ARBA" id="ARBA00023136"/>
    </source>
</evidence>
<dbReference type="Gene3D" id="1.10.10.60">
    <property type="entry name" value="Homeodomain-like"/>
    <property type="match status" value="1"/>
</dbReference>
<accession>A0A0X3PWR6</accession>
<name>A0A0X3PWR6_SCHSO</name>
<feature type="coiled-coil region" evidence="6">
    <location>
        <begin position="97"/>
        <end position="127"/>
    </location>
</feature>
<keyword evidence="6" id="KW-0175">Coiled coil</keyword>
<protein>
    <recommendedName>
        <fullName evidence="7">Myb-like domain-containing protein</fullName>
    </recommendedName>
</protein>
<dbReference type="EMBL" id="GEEE01011589">
    <property type="protein sequence ID" value="JAP51636.1"/>
    <property type="molecule type" value="Transcribed_RNA"/>
</dbReference>
<reference evidence="8" key="1">
    <citation type="submission" date="2016-01" db="EMBL/GenBank/DDBJ databases">
        <title>Reference transcriptome for the parasite Schistocephalus solidus: insights into the molecular evolution of parasitism.</title>
        <authorList>
            <person name="Hebert F.O."/>
            <person name="Grambauer S."/>
            <person name="Barber I."/>
            <person name="Landry C.R."/>
            <person name="Aubin-Horth N."/>
        </authorList>
    </citation>
    <scope>NUCLEOTIDE SEQUENCE</scope>
</reference>